<reference evidence="9" key="2">
    <citation type="submission" date="2021-04" db="EMBL/GenBank/DDBJ databases">
        <authorList>
            <person name="Podell S."/>
        </authorList>
    </citation>
    <scope>NUCLEOTIDE SEQUENCE</scope>
    <source>
        <strain evidence="9">Hildebrandi</strain>
    </source>
</reference>
<keyword evidence="6 7" id="KW-0482">Metalloprotease</keyword>
<evidence type="ECO:0000256" key="6">
    <source>
        <dbReference type="ARBA" id="ARBA00023049"/>
    </source>
</evidence>
<protein>
    <submittedName>
        <fullName evidence="9">PKD domain containing protein</fullName>
    </submittedName>
</protein>
<comment type="cofactor">
    <cofactor evidence="7">
        <name>Zn(2+)</name>
        <dbReference type="ChEBI" id="CHEBI:29105"/>
    </cofactor>
    <text evidence="7">Binds 1 zinc ion per subunit.</text>
</comment>
<feature type="compositionally biased region" description="Pro residues" evidence="8">
    <location>
        <begin position="22"/>
        <end position="54"/>
    </location>
</feature>
<dbReference type="OrthoDB" id="48352at2759"/>
<name>A0A9K3Q389_9STRA</name>
<dbReference type="AlphaFoldDB" id="A0A9K3Q389"/>
<feature type="binding site" evidence="7">
    <location>
        <position position="486"/>
    </location>
    <ligand>
        <name>Zn(2+)</name>
        <dbReference type="ChEBI" id="CHEBI:29105"/>
        <note>catalytic</note>
    </ligand>
</feature>
<comment type="caution">
    <text evidence="9">The sequence shown here is derived from an EMBL/GenBank/DDBJ whole genome shotgun (WGS) entry which is preliminary data.</text>
</comment>
<organism evidence="9 10">
    <name type="scientific">Nitzschia inconspicua</name>
    <dbReference type="NCBI Taxonomy" id="303405"/>
    <lineage>
        <taxon>Eukaryota</taxon>
        <taxon>Sar</taxon>
        <taxon>Stramenopiles</taxon>
        <taxon>Ochrophyta</taxon>
        <taxon>Bacillariophyta</taxon>
        <taxon>Bacillariophyceae</taxon>
        <taxon>Bacillariophycidae</taxon>
        <taxon>Bacillariales</taxon>
        <taxon>Bacillariaceae</taxon>
        <taxon>Nitzschia</taxon>
    </lineage>
</organism>
<keyword evidence="3 7" id="KW-0479">Metal-binding</keyword>
<evidence type="ECO:0000256" key="2">
    <source>
        <dbReference type="ARBA" id="ARBA00022670"/>
    </source>
</evidence>
<keyword evidence="10" id="KW-1185">Reference proteome</keyword>
<gene>
    <name evidence="9" type="ORF">IV203_032131</name>
</gene>
<sequence>MQREERQKGLRCYSPATTTAPTPSPTNAPATTPAPTPSPTNAPANTPAPTPSPTNAPANTPAPTHQDLVKVKFLSDLDLPNSGAPRAVKAVWVNNILWVTFVARTINGEDITTGAYTFAPSLDVNSNGVAAFGFTASSSTIFAGAYATIRNMDGSLEPSEAVKEGEGPYFVTFSTPTNFWSDYSGMSLDPLDDNCFWAFHQYAREDSCTVVSRIVPSDELFPSASLEPFEHDMQSLESNETIVNGTDLKLVDGDGRRLQAEVGCWATAWAKLCARQQPPILSLPPPPAPTRAPCPPNTVQHTSPGFDEIDENVFSLWLDLDVSSTDVAMAYDSAHARWTSIITGDSTASRPSDFVLANQRGPAFPDTLDDLYVYGFDTCIDGESGVISYARFTFLDSATRLPVSGVMALDKSDIPAQMMKGELESLILHEIGHVLGIGSLWNLFDFISFDDKFLGVKAGDVWKNEYGCPGLPPIDTRGGSGAAYFHWDDSALQKELMTVFLDDVNPLSSLTIASLEDLGYTVDYTTADPYCPPLTADLSCSCSMGRASVSDDEEISQLSEAGLIAAEEFGMSLLESAHQDCGEDGSVCTLDEDLIYVGDKFILVLYQEGDQIYEVFVSSDPNLRSRSKLMRM</sequence>
<evidence type="ECO:0000313" key="9">
    <source>
        <dbReference type="EMBL" id="KAG7369388.1"/>
    </source>
</evidence>
<keyword evidence="2" id="KW-0645">Protease</keyword>
<dbReference type="Proteomes" id="UP000693970">
    <property type="component" value="Unassembled WGS sequence"/>
</dbReference>
<evidence type="ECO:0000256" key="8">
    <source>
        <dbReference type="SAM" id="MobiDB-lite"/>
    </source>
</evidence>
<dbReference type="GO" id="GO:0016020">
    <property type="term" value="C:membrane"/>
    <property type="evidence" value="ECO:0007669"/>
    <property type="project" value="InterPro"/>
</dbReference>
<dbReference type="GO" id="GO:0046872">
    <property type="term" value="F:metal ion binding"/>
    <property type="evidence" value="ECO:0007669"/>
    <property type="project" value="UniProtKB-KW"/>
</dbReference>
<evidence type="ECO:0000256" key="3">
    <source>
        <dbReference type="ARBA" id="ARBA00022723"/>
    </source>
</evidence>
<evidence type="ECO:0000256" key="7">
    <source>
        <dbReference type="PIRSR" id="PIRSR601577-2"/>
    </source>
</evidence>
<dbReference type="GO" id="GO:0006508">
    <property type="term" value="P:proteolysis"/>
    <property type="evidence" value="ECO:0007669"/>
    <property type="project" value="UniProtKB-KW"/>
</dbReference>
<dbReference type="GO" id="GO:0007155">
    <property type="term" value="P:cell adhesion"/>
    <property type="evidence" value="ECO:0007669"/>
    <property type="project" value="InterPro"/>
</dbReference>
<dbReference type="InterPro" id="IPR001577">
    <property type="entry name" value="Peptidase_M8"/>
</dbReference>
<keyword evidence="4" id="KW-0378">Hydrolase</keyword>
<evidence type="ECO:0000256" key="5">
    <source>
        <dbReference type="ARBA" id="ARBA00022833"/>
    </source>
</evidence>
<reference evidence="9" key="1">
    <citation type="journal article" date="2021" name="Sci. Rep.">
        <title>Diploid genomic architecture of Nitzschia inconspicua, an elite biomass production diatom.</title>
        <authorList>
            <person name="Oliver A."/>
            <person name="Podell S."/>
            <person name="Pinowska A."/>
            <person name="Traller J.C."/>
            <person name="Smith S.R."/>
            <person name="McClure R."/>
            <person name="Beliaev A."/>
            <person name="Bohutskyi P."/>
            <person name="Hill E.A."/>
            <person name="Rabines A."/>
            <person name="Zheng H."/>
            <person name="Allen L.Z."/>
            <person name="Kuo A."/>
            <person name="Grigoriev I.V."/>
            <person name="Allen A.E."/>
            <person name="Hazlebeck D."/>
            <person name="Allen E.E."/>
        </authorList>
    </citation>
    <scope>NUCLEOTIDE SEQUENCE</scope>
    <source>
        <strain evidence="9">Hildebrandi</strain>
    </source>
</reference>
<evidence type="ECO:0000256" key="4">
    <source>
        <dbReference type="ARBA" id="ARBA00022801"/>
    </source>
</evidence>
<keyword evidence="5 7" id="KW-0862">Zinc</keyword>
<dbReference type="EMBL" id="JAGRRH010000006">
    <property type="protein sequence ID" value="KAG7369388.1"/>
    <property type="molecule type" value="Genomic_DNA"/>
</dbReference>
<evidence type="ECO:0000256" key="1">
    <source>
        <dbReference type="ARBA" id="ARBA00005860"/>
    </source>
</evidence>
<proteinExistence type="inferred from homology"/>
<feature type="region of interest" description="Disordered" evidence="8">
    <location>
        <begin position="1"/>
        <end position="63"/>
    </location>
</feature>
<dbReference type="Pfam" id="PF01457">
    <property type="entry name" value="Peptidase_M8"/>
    <property type="match status" value="1"/>
</dbReference>
<accession>A0A9K3Q389</accession>
<comment type="similarity">
    <text evidence="1">Belongs to the peptidase M8 family.</text>
</comment>
<evidence type="ECO:0000313" key="10">
    <source>
        <dbReference type="Proteomes" id="UP000693970"/>
    </source>
</evidence>
<dbReference type="GO" id="GO:0004222">
    <property type="term" value="F:metalloendopeptidase activity"/>
    <property type="evidence" value="ECO:0007669"/>
    <property type="project" value="InterPro"/>
</dbReference>